<dbReference type="Proteomes" id="UP001155057">
    <property type="component" value="Unassembled WGS sequence"/>
</dbReference>
<feature type="compositionally biased region" description="Basic and acidic residues" evidence="1">
    <location>
        <begin position="12"/>
        <end position="28"/>
    </location>
</feature>
<name>A0A9X2Q207_9BACT</name>
<proteinExistence type="predicted"/>
<dbReference type="RefSeq" id="WP_259123610.1">
    <property type="nucleotide sequence ID" value="NZ_JANTZO010000005.1"/>
</dbReference>
<feature type="compositionally biased region" description="Basic and acidic residues" evidence="1">
    <location>
        <begin position="35"/>
        <end position="47"/>
    </location>
</feature>
<gene>
    <name evidence="2" type="ORF">GGP61_001375</name>
</gene>
<feature type="region of interest" description="Disordered" evidence="1">
    <location>
        <begin position="1"/>
        <end position="57"/>
    </location>
</feature>
<evidence type="ECO:0000256" key="1">
    <source>
        <dbReference type="SAM" id="MobiDB-lite"/>
    </source>
</evidence>
<evidence type="ECO:0000313" key="2">
    <source>
        <dbReference type="EMBL" id="MCS3709771.1"/>
    </source>
</evidence>
<organism evidence="2 3">
    <name type="scientific">Salinibacter ruber</name>
    <dbReference type="NCBI Taxonomy" id="146919"/>
    <lineage>
        <taxon>Bacteria</taxon>
        <taxon>Pseudomonadati</taxon>
        <taxon>Rhodothermota</taxon>
        <taxon>Rhodothermia</taxon>
        <taxon>Rhodothermales</taxon>
        <taxon>Salinibacteraceae</taxon>
        <taxon>Salinibacter</taxon>
    </lineage>
</organism>
<evidence type="ECO:0000313" key="3">
    <source>
        <dbReference type="Proteomes" id="UP001155057"/>
    </source>
</evidence>
<reference evidence="2" key="1">
    <citation type="submission" date="2022-08" db="EMBL/GenBank/DDBJ databases">
        <title>Genomic Encyclopedia of Type Strains, Phase V (KMG-V): Genome sequencing to study the core and pangenomes of soil and plant-associated prokaryotes.</title>
        <authorList>
            <person name="Whitman W."/>
        </authorList>
    </citation>
    <scope>NUCLEOTIDE SEQUENCE</scope>
    <source>
        <strain evidence="2">SP3049</strain>
    </source>
</reference>
<dbReference type="Pfam" id="PF11284">
    <property type="entry name" value="DUF3085"/>
    <property type="match status" value="1"/>
</dbReference>
<comment type="caution">
    <text evidence="2">The sequence shown here is derived from an EMBL/GenBank/DDBJ whole genome shotgun (WGS) entry which is preliminary data.</text>
</comment>
<accession>A0A9X2Q207</accession>
<sequence length="162" mass="18435">MSQTTILVFDADEVKRHAEHARQAERRQPTFGQRYDPELRHDGKEPDPDADGFPSADEVDFTAVPAGLHLVKDRGIYLMSNAENYEEEFGEPPYGDVVPYAKGYGPDAAHEALARAVGGDDFCQFIPLWWYDRRPDPDVFRLHVETEKRRFQGVTAKVLEEA</sequence>
<protein>
    <submittedName>
        <fullName evidence="2">Uncharacterized protein</fullName>
    </submittedName>
</protein>
<dbReference type="AlphaFoldDB" id="A0A9X2Q207"/>
<dbReference type="InterPro" id="IPR021436">
    <property type="entry name" value="DUF3085"/>
</dbReference>
<dbReference type="EMBL" id="JANUAE010000004">
    <property type="protein sequence ID" value="MCS3709771.1"/>
    <property type="molecule type" value="Genomic_DNA"/>
</dbReference>